<dbReference type="InterPro" id="IPR050707">
    <property type="entry name" value="HTH_MetabolicPath_Reg"/>
</dbReference>
<comment type="caution">
    <text evidence="6">The sequence shown here is derived from an EMBL/GenBank/DDBJ whole genome shotgun (WGS) entry which is preliminary data.</text>
</comment>
<dbReference type="Pfam" id="PF09339">
    <property type="entry name" value="HTH_IclR"/>
    <property type="match status" value="1"/>
</dbReference>
<dbReference type="Gene3D" id="1.10.10.10">
    <property type="entry name" value="Winged helix-like DNA-binding domain superfamily/Winged helix DNA-binding domain"/>
    <property type="match status" value="1"/>
</dbReference>
<keyword evidence="1" id="KW-0805">Transcription regulation</keyword>
<name>A0ABT0SGZ2_9GAMM</name>
<feature type="domain" description="HTH iclR-type" evidence="4">
    <location>
        <begin position="1"/>
        <end position="63"/>
    </location>
</feature>
<evidence type="ECO:0000259" key="5">
    <source>
        <dbReference type="PROSITE" id="PS51078"/>
    </source>
</evidence>
<dbReference type="InterPro" id="IPR005471">
    <property type="entry name" value="Tscrpt_reg_IclR_N"/>
</dbReference>
<dbReference type="SUPFAM" id="SSF55781">
    <property type="entry name" value="GAF domain-like"/>
    <property type="match status" value="1"/>
</dbReference>
<dbReference type="InterPro" id="IPR014757">
    <property type="entry name" value="Tscrpt_reg_IclR_C"/>
</dbReference>
<accession>A0ABT0SGZ2</accession>
<feature type="domain" description="IclR-ED" evidence="5">
    <location>
        <begin position="64"/>
        <end position="247"/>
    </location>
</feature>
<organism evidence="6 7">
    <name type="scientific">Stenotrophomonas mori</name>
    <dbReference type="NCBI Taxonomy" id="2871096"/>
    <lineage>
        <taxon>Bacteria</taxon>
        <taxon>Pseudomonadati</taxon>
        <taxon>Pseudomonadota</taxon>
        <taxon>Gammaproteobacteria</taxon>
        <taxon>Lysobacterales</taxon>
        <taxon>Lysobacteraceae</taxon>
        <taxon>Stenotrophomonas</taxon>
    </lineage>
</organism>
<reference evidence="6 7" key="1">
    <citation type="submission" date="2021-08" db="EMBL/GenBank/DDBJ databases">
        <title>Novel members of of the genus Stenotrophomonas from differernt environment.</title>
        <authorList>
            <person name="Deng Y."/>
        </authorList>
    </citation>
    <scope>NUCLEOTIDE SEQUENCE [LARGE SCALE GENOMIC DNA]</scope>
    <source>
        <strain evidence="6 7">CPCC 101365</strain>
    </source>
</reference>
<dbReference type="PANTHER" id="PTHR30136">
    <property type="entry name" value="HELIX-TURN-HELIX TRANSCRIPTIONAL REGULATOR, ICLR FAMILY"/>
    <property type="match status" value="1"/>
</dbReference>
<dbReference type="SMART" id="SM00346">
    <property type="entry name" value="HTH_ICLR"/>
    <property type="match status" value="1"/>
</dbReference>
<dbReference type="SUPFAM" id="SSF46785">
    <property type="entry name" value="Winged helix' DNA-binding domain"/>
    <property type="match status" value="1"/>
</dbReference>
<evidence type="ECO:0000256" key="1">
    <source>
        <dbReference type="ARBA" id="ARBA00023015"/>
    </source>
</evidence>
<dbReference type="InterPro" id="IPR029016">
    <property type="entry name" value="GAF-like_dom_sf"/>
</dbReference>
<sequence length="256" mass="28286">MSTLSNAMQVLQLIVRLRRDISVTDLATQLDIPKSSASRTLSQMSQHGFLERDPVTRAYRPGKIIMEASFHLRSSRSALSLIEAQLDRLVQETGYTLYVDLLDGADSLVIQMRIGGGSLQVYTPPGTRLPAYSTSVGRAILARLDDERVLRLVSGSMQARANPDALQTPKELLTRLAEIRRRGWSLARGEFVANVAGISTSLEDPDTHQIYGLSIALPSQDLTESRINDFSQALVTATRDIGQQIGDPYWLDFRAS</sequence>
<keyword evidence="7" id="KW-1185">Reference proteome</keyword>
<dbReference type="Pfam" id="PF01614">
    <property type="entry name" value="IclR_C"/>
    <property type="match status" value="1"/>
</dbReference>
<evidence type="ECO:0000256" key="2">
    <source>
        <dbReference type="ARBA" id="ARBA00023125"/>
    </source>
</evidence>
<dbReference type="PROSITE" id="PS51078">
    <property type="entry name" value="ICLR_ED"/>
    <property type="match status" value="1"/>
</dbReference>
<keyword evidence="2" id="KW-0238">DNA-binding</keyword>
<protein>
    <submittedName>
        <fullName evidence="6">IclR family transcriptional regulator</fullName>
    </submittedName>
</protein>
<dbReference type="Gene3D" id="3.30.450.40">
    <property type="match status" value="1"/>
</dbReference>
<gene>
    <name evidence="6" type="ORF">K5L01_08035</name>
</gene>
<dbReference type="InterPro" id="IPR036390">
    <property type="entry name" value="WH_DNA-bd_sf"/>
</dbReference>
<dbReference type="InterPro" id="IPR036388">
    <property type="entry name" value="WH-like_DNA-bd_sf"/>
</dbReference>
<evidence type="ECO:0000313" key="7">
    <source>
        <dbReference type="Proteomes" id="UP001431235"/>
    </source>
</evidence>
<dbReference type="PANTHER" id="PTHR30136:SF35">
    <property type="entry name" value="HTH-TYPE TRANSCRIPTIONAL REGULATOR RV1719"/>
    <property type="match status" value="1"/>
</dbReference>
<evidence type="ECO:0000259" key="4">
    <source>
        <dbReference type="PROSITE" id="PS51077"/>
    </source>
</evidence>
<dbReference type="PROSITE" id="PS51077">
    <property type="entry name" value="HTH_ICLR"/>
    <property type="match status" value="1"/>
</dbReference>
<keyword evidence="3" id="KW-0804">Transcription</keyword>
<dbReference type="EMBL" id="JAIKTS010000002">
    <property type="protein sequence ID" value="MCL7714588.1"/>
    <property type="molecule type" value="Genomic_DNA"/>
</dbReference>
<evidence type="ECO:0000256" key="3">
    <source>
        <dbReference type="ARBA" id="ARBA00023163"/>
    </source>
</evidence>
<dbReference type="Proteomes" id="UP001431235">
    <property type="component" value="Unassembled WGS sequence"/>
</dbReference>
<proteinExistence type="predicted"/>
<dbReference type="RefSeq" id="WP_250063698.1">
    <property type="nucleotide sequence ID" value="NZ_JAIKTS010000002.1"/>
</dbReference>
<evidence type="ECO:0000313" key="6">
    <source>
        <dbReference type="EMBL" id="MCL7714588.1"/>
    </source>
</evidence>